<dbReference type="SUPFAM" id="SSF52540">
    <property type="entry name" value="P-loop containing nucleoside triphosphate hydrolases"/>
    <property type="match status" value="1"/>
</dbReference>
<protein>
    <submittedName>
        <fullName evidence="2">AAA family ATPase</fullName>
    </submittedName>
</protein>
<dbReference type="SUPFAM" id="SSF53335">
    <property type="entry name" value="S-adenosyl-L-methionine-dependent methyltransferases"/>
    <property type="match status" value="1"/>
</dbReference>
<comment type="caution">
    <text evidence="2">The sequence shown here is derived from an EMBL/GenBank/DDBJ whole genome shotgun (WGS) entry which is preliminary data.</text>
</comment>
<evidence type="ECO:0000313" key="2">
    <source>
        <dbReference type="EMBL" id="MEC4266379.1"/>
    </source>
</evidence>
<dbReference type="Pfam" id="PF13304">
    <property type="entry name" value="AAA_21"/>
    <property type="match status" value="1"/>
</dbReference>
<evidence type="ECO:0000313" key="3">
    <source>
        <dbReference type="Proteomes" id="UP001355298"/>
    </source>
</evidence>
<dbReference type="InterPro" id="IPR003959">
    <property type="entry name" value="ATPase_AAA_core"/>
</dbReference>
<organism evidence="2 3">
    <name type="scientific">Flagellimonas halotolerans</name>
    <dbReference type="NCBI Taxonomy" id="3112164"/>
    <lineage>
        <taxon>Bacteria</taxon>
        <taxon>Pseudomonadati</taxon>
        <taxon>Bacteroidota</taxon>
        <taxon>Flavobacteriia</taxon>
        <taxon>Flavobacteriales</taxon>
        <taxon>Flavobacteriaceae</taxon>
        <taxon>Flagellimonas</taxon>
    </lineage>
</organism>
<dbReference type="Pfam" id="PF13489">
    <property type="entry name" value="Methyltransf_23"/>
    <property type="match status" value="1"/>
</dbReference>
<accession>A0ABU6ITQ3</accession>
<dbReference type="PANTHER" id="PTHR32182">
    <property type="entry name" value="DNA REPLICATION AND REPAIR PROTEIN RECF"/>
    <property type="match status" value="1"/>
</dbReference>
<dbReference type="Gene3D" id="3.40.50.300">
    <property type="entry name" value="P-loop containing nucleotide triphosphate hydrolases"/>
    <property type="match status" value="1"/>
</dbReference>
<dbReference type="Proteomes" id="UP001355298">
    <property type="component" value="Unassembled WGS sequence"/>
</dbReference>
<keyword evidence="3" id="KW-1185">Reference proteome</keyword>
<dbReference type="InterPro" id="IPR027417">
    <property type="entry name" value="P-loop_NTPase"/>
</dbReference>
<proteinExistence type="predicted"/>
<dbReference type="PANTHER" id="PTHR32182:SF22">
    <property type="entry name" value="ATP-DEPENDENT ENDONUCLEASE, OLD FAMILY-RELATED"/>
    <property type="match status" value="1"/>
</dbReference>
<dbReference type="InterPro" id="IPR029063">
    <property type="entry name" value="SAM-dependent_MTases_sf"/>
</dbReference>
<feature type="domain" description="ATPase AAA-type core" evidence="1">
    <location>
        <begin position="31"/>
        <end position="343"/>
    </location>
</feature>
<reference evidence="2 3" key="1">
    <citation type="submission" date="2024-01" db="EMBL/GenBank/DDBJ databases">
        <title>The strains designed SYSU M86414 and SYSU M84420 isolated from the marine sediment in San Sha City (Hainan Province, China).</title>
        <authorList>
            <person name="Guo D."/>
        </authorList>
    </citation>
    <scope>NUCLEOTIDE SEQUENCE [LARGE SCALE GENOMIC DNA]</scope>
    <source>
        <strain evidence="2 3">SYSU M84420</strain>
    </source>
</reference>
<evidence type="ECO:0000259" key="1">
    <source>
        <dbReference type="Pfam" id="PF13304"/>
    </source>
</evidence>
<name>A0ABU6ITQ3_9FLAO</name>
<gene>
    <name evidence="2" type="ORF">VOP03_13565</name>
</gene>
<dbReference type="CDD" id="cd02440">
    <property type="entry name" value="AdoMet_MTases"/>
    <property type="match status" value="1"/>
</dbReference>
<dbReference type="Gene3D" id="3.40.50.150">
    <property type="entry name" value="Vaccinia Virus protein VP39"/>
    <property type="match status" value="1"/>
</dbReference>
<dbReference type="RefSeq" id="WP_326279281.1">
    <property type="nucleotide sequence ID" value="NZ_JAYKYV010000013.1"/>
</dbReference>
<sequence length="655" mass="75439">MKISKLKVPEVSTKPKNLEEIDLTRKPLGSVVALVGKNGAGKSRILDFVKYYIESNNPENLYNGHIEHLPESIIRNNQSNLDSAIESFKQSQNDSLNEQQKRQAKQQADSHIGVINNRFRQLGQAYVKVVDNDDLKTIKAVANNNNSLSFEQILNNQHFNNLTSNQQNQRNQSQILNEFSSFNSQSTIQYLTKLTNEIATDEFNLYLKNRETPELVNPEIKKKKSYQLFSIFQDYVSKFLGKDFSYKQTVQGNTVNSTLHYNDQPFDLNLFSPGQKTLFAYAILFFYLDVNSKANLKESILIIDEPEKHLHPEAQIDLINALKTIVSKSGQLWIATHSIHILSHLEYDEILMVENNRIIPPSRTTPGKSFNALMGLDTHISKLVTFINSISDWAYGNFMLQCFKEPDVIFDNNPDDPQFKLFKKFLSKRTNSRLLDYGAGKGRIGYTLNEDETISKKTIYSAYEPDKGHYSILNNVPNIKDTFSSSNEIPDNHFDCVLMCNVLHEINPNDWNDSFKTIKRVLKESGYLLIIEDKFLPKGENAHQFGYLILGTDELKILLNSESVLELKLKEEKYKNRILFNAFKKEEINQTHESIYKAIDKLRENSFNKLRLLRKSEKNIDQGRRYANQTQLYINAQLALEGIKNNNVGDTVYKR</sequence>
<dbReference type="EMBL" id="JAYMGW010000013">
    <property type="protein sequence ID" value="MEC4266379.1"/>
    <property type="molecule type" value="Genomic_DNA"/>
</dbReference>